<dbReference type="GO" id="GO:0030246">
    <property type="term" value="F:carbohydrate binding"/>
    <property type="evidence" value="ECO:0007669"/>
    <property type="project" value="UniProtKB-KW"/>
</dbReference>
<evidence type="ECO:0000313" key="4">
    <source>
        <dbReference type="Ensembl" id="ENSXCOP00000012910.1"/>
    </source>
</evidence>
<organism evidence="4 5">
    <name type="scientific">Xiphophorus couchianus</name>
    <name type="common">Monterrey platyfish</name>
    <dbReference type="NCBI Taxonomy" id="32473"/>
    <lineage>
        <taxon>Eukaryota</taxon>
        <taxon>Metazoa</taxon>
        <taxon>Chordata</taxon>
        <taxon>Craniata</taxon>
        <taxon>Vertebrata</taxon>
        <taxon>Euteleostomi</taxon>
        <taxon>Actinopterygii</taxon>
        <taxon>Neopterygii</taxon>
        <taxon>Teleostei</taxon>
        <taxon>Neoteleostei</taxon>
        <taxon>Acanthomorphata</taxon>
        <taxon>Ovalentaria</taxon>
        <taxon>Atherinomorphae</taxon>
        <taxon>Cyprinodontiformes</taxon>
        <taxon>Poeciliidae</taxon>
        <taxon>Poeciliinae</taxon>
        <taxon>Xiphophorus</taxon>
    </lineage>
</organism>
<reference evidence="4" key="1">
    <citation type="submission" date="2025-08" db="UniProtKB">
        <authorList>
            <consortium name="Ensembl"/>
        </authorList>
    </citation>
    <scope>IDENTIFICATION</scope>
</reference>
<feature type="domain" description="C-type lectin" evidence="3">
    <location>
        <begin position="134"/>
        <end position="260"/>
    </location>
</feature>
<keyword evidence="5" id="KW-1185">Reference proteome</keyword>
<dbReference type="PROSITE" id="PS00615">
    <property type="entry name" value="C_TYPE_LECTIN_1"/>
    <property type="match status" value="1"/>
</dbReference>
<dbReference type="Ensembl" id="ENSXCOT00000013070.1">
    <property type="protein sequence ID" value="ENSXCOP00000012910.1"/>
    <property type="gene ID" value="ENSXCOG00000009769.1"/>
</dbReference>
<dbReference type="InterPro" id="IPR001304">
    <property type="entry name" value="C-type_lectin-like"/>
</dbReference>
<evidence type="ECO:0000313" key="5">
    <source>
        <dbReference type="Proteomes" id="UP000261380"/>
    </source>
</evidence>
<evidence type="ECO:0000256" key="2">
    <source>
        <dbReference type="ARBA" id="ARBA00023157"/>
    </source>
</evidence>
<dbReference type="Pfam" id="PF00059">
    <property type="entry name" value="Lectin_C"/>
    <property type="match status" value="1"/>
</dbReference>
<dbReference type="InterPro" id="IPR016187">
    <property type="entry name" value="CTDL_fold"/>
</dbReference>
<dbReference type="Proteomes" id="UP000261380">
    <property type="component" value="Unplaced"/>
</dbReference>
<keyword evidence="2" id="KW-1015">Disulfide bond</keyword>
<keyword evidence="1" id="KW-0430">Lectin</keyword>
<dbReference type="GeneTree" id="ENSGT01030000234575"/>
<dbReference type="Gene3D" id="3.10.100.10">
    <property type="entry name" value="Mannose-Binding Protein A, subunit A"/>
    <property type="match status" value="1"/>
</dbReference>
<accession>A0A3B5LQ55</accession>
<proteinExistence type="predicted"/>
<evidence type="ECO:0000259" key="3">
    <source>
        <dbReference type="PROSITE" id="PS50041"/>
    </source>
</evidence>
<reference evidence="4" key="2">
    <citation type="submission" date="2025-09" db="UniProtKB">
        <authorList>
            <consortium name="Ensembl"/>
        </authorList>
    </citation>
    <scope>IDENTIFICATION</scope>
</reference>
<dbReference type="PROSITE" id="PS50041">
    <property type="entry name" value="C_TYPE_LECTIN_2"/>
    <property type="match status" value="1"/>
</dbReference>
<name>A0A3B5LQ55_9TELE</name>
<dbReference type="SUPFAM" id="SSF56436">
    <property type="entry name" value="C-type lectin-like"/>
    <property type="match status" value="1"/>
</dbReference>
<dbReference type="PANTHER" id="PTHR22803">
    <property type="entry name" value="MANNOSE, PHOSPHOLIPASE, LECTIN RECEPTOR RELATED"/>
    <property type="match status" value="1"/>
</dbReference>
<dbReference type="InterPro" id="IPR018378">
    <property type="entry name" value="C-type_lectin_CS"/>
</dbReference>
<dbReference type="SMART" id="SM00034">
    <property type="entry name" value="CLECT"/>
    <property type="match status" value="1"/>
</dbReference>
<dbReference type="InterPro" id="IPR016186">
    <property type="entry name" value="C-type_lectin-like/link_sf"/>
</dbReference>
<protein>
    <recommendedName>
        <fullName evidence="3">C-type lectin domain-containing protein</fullName>
    </recommendedName>
</protein>
<evidence type="ECO:0000256" key="1">
    <source>
        <dbReference type="ARBA" id="ARBA00022734"/>
    </source>
</evidence>
<sequence length="274" mass="31785">MTEESLTRTMEKTQSQGCDSDGFNRLICEEEFHVEDHNSFHMSNPSSLGKDLVELHKQYKTAVENIYAAQKQLDDEMKSQKETKWELEHQTKRTEDYKVFDGVACISFYKFSVIALLSLTVDGCTHCPPGWLFINLVCYYFSSNNAGLKSWQKAREFCQIYGADLPVIDTKDKEKIVTYLLNHGQDPSETKSAFWFGLRDSNEEGTWQWLDGTSLVEGYWNVGQPDDYHTEDCAAVYPNENFFRAWNDLECGSRQNWICEKAPTYEFLNRTNNQ</sequence>
<dbReference type="CDD" id="cd03590">
    <property type="entry name" value="CLECT_DC-SIGN_like"/>
    <property type="match status" value="1"/>
</dbReference>
<dbReference type="AlphaFoldDB" id="A0A3B5LQ55"/>
<dbReference type="InterPro" id="IPR033989">
    <property type="entry name" value="CD209-like_CTLD"/>
</dbReference>
<dbReference type="InterPro" id="IPR050111">
    <property type="entry name" value="C-type_lectin/snaclec_domain"/>
</dbReference>